<reference evidence="1 2" key="1">
    <citation type="journal article" date="2011" name="Science">
        <title>The ecoresponsive genome of Daphnia pulex.</title>
        <authorList>
            <person name="Colbourne J.K."/>
            <person name="Pfrender M.E."/>
            <person name="Gilbert D."/>
            <person name="Thomas W.K."/>
            <person name="Tucker A."/>
            <person name="Oakley T.H."/>
            <person name="Tokishita S."/>
            <person name="Aerts A."/>
            <person name="Arnold G.J."/>
            <person name="Basu M.K."/>
            <person name="Bauer D.J."/>
            <person name="Caceres C.E."/>
            <person name="Carmel L."/>
            <person name="Casola C."/>
            <person name="Choi J.H."/>
            <person name="Detter J.C."/>
            <person name="Dong Q."/>
            <person name="Dusheyko S."/>
            <person name="Eads B.D."/>
            <person name="Frohlich T."/>
            <person name="Geiler-Samerotte K.A."/>
            <person name="Gerlach D."/>
            <person name="Hatcher P."/>
            <person name="Jogdeo S."/>
            <person name="Krijgsveld J."/>
            <person name="Kriventseva E.V."/>
            <person name="Kultz D."/>
            <person name="Laforsch C."/>
            <person name="Lindquist E."/>
            <person name="Lopez J."/>
            <person name="Manak J.R."/>
            <person name="Muller J."/>
            <person name="Pangilinan J."/>
            <person name="Patwardhan R.P."/>
            <person name="Pitluck S."/>
            <person name="Pritham E.J."/>
            <person name="Rechtsteiner A."/>
            <person name="Rho M."/>
            <person name="Rogozin I.B."/>
            <person name="Sakarya O."/>
            <person name="Salamov A."/>
            <person name="Schaack S."/>
            <person name="Shapiro H."/>
            <person name="Shiga Y."/>
            <person name="Skalitzky C."/>
            <person name="Smith Z."/>
            <person name="Souvorov A."/>
            <person name="Sung W."/>
            <person name="Tang Z."/>
            <person name="Tsuchiya D."/>
            <person name="Tu H."/>
            <person name="Vos H."/>
            <person name="Wang M."/>
            <person name="Wolf Y.I."/>
            <person name="Yamagata H."/>
            <person name="Yamada T."/>
            <person name="Ye Y."/>
            <person name="Shaw J.R."/>
            <person name="Andrews J."/>
            <person name="Crease T.J."/>
            <person name="Tang H."/>
            <person name="Lucas S.M."/>
            <person name="Robertson H.M."/>
            <person name="Bork P."/>
            <person name="Koonin E.V."/>
            <person name="Zdobnov E.M."/>
            <person name="Grigoriev I.V."/>
            <person name="Lynch M."/>
            <person name="Boore J.L."/>
        </authorList>
    </citation>
    <scope>NUCLEOTIDE SEQUENCE [LARGE SCALE GENOMIC DNA]</scope>
</reference>
<organism evidence="1 2">
    <name type="scientific">Daphnia pulex</name>
    <name type="common">Water flea</name>
    <dbReference type="NCBI Taxonomy" id="6669"/>
    <lineage>
        <taxon>Eukaryota</taxon>
        <taxon>Metazoa</taxon>
        <taxon>Ecdysozoa</taxon>
        <taxon>Arthropoda</taxon>
        <taxon>Crustacea</taxon>
        <taxon>Branchiopoda</taxon>
        <taxon>Diplostraca</taxon>
        <taxon>Cladocera</taxon>
        <taxon>Anomopoda</taxon>
        <taxon>Daphniidae</taxon>
        <taxon>Daphnia</taxon>
    </lineage>
</organism>
<dbReference type="HOGENOM" id="CLU_1653862_0_0_1"/>
<proteinExistence type="predicted"/>
<dbReference type="Proteomes" id="UP000000305">
    <property type="component" value="Unassembled WGS sequence"/>
</dbReference>
<accession>E9HD40</accession>
<dbReference type="EMBL" id="GL732622">
    <property type="protein sequence ID" value="EFX70301.1"/>
    <property type="molecule type" value="Genomic_DNA"/>
</dbReference>
<name>E9HD40_DAPPU</name>
<evidence type="ECO:0000313" key="1">
    <source>
        <dbReference type="EMBL" id="EFX70301.1"/>
    </source>
</evidence>
<keyword evidence="2" id="KW-1185">Reference proteome</keyword>
<dbReference type="AlphaFoldDB" id="E9HD40"/>
<dbReference type="InParanoid" id="E9HD40"/>
<protein>
    <submittedName>
        <fullName evidence="1">Uncharacterized protein</fullName>
    </submittedName>
</protein>
<dbReference type="KEGG" id="dpx:DAPPUDRAFT_328159"/>
<sequence>MSVQNDEDIYTCRSVRVKDIEAITMNCVKYFLLCGLFFVHGIEAFKGKGGGYGPSQLVIYVPTSQHPVFYPGPAQGGYGGFAGGPPVHVQYYSPTVGPIPLPYQSFSMPFYGGFTGFRQQHAPYCHLSPVGAFGPPPHKIKGVLEKFKMAWFCKLSQLLF</sequence>
<evidence type="ECO:0000313" key="2">
    <source>
        <dbReference type="Proteomes" id="UP000000305"/>
    </source>
</evidence>
<gene>
    <name evidence="1" type="ORF">DAPPUDRAFT_328159</name>
</gene>